<feature type="non-terminal residue" evidence="1">
    <location>
        <position position="1"/>
    </location>
</feature>
<dbReference type="EMBL" id="JAWDJW010003520">
    <property type="protein sequence ID" value="KAK3076819.1"/>
    <property type="molecule type" value="Genomic_DNA"/>
</dbReference>
<comment type="caution">
    <text evidence="1">The sequence shown here is derived from an EMBL/GenBank/DDBJ whole genome shotgun (WGS) entry which is preliminary data.</text>
</comment>
<proteinExistence type="predicted"/>
<evidence type="ECO:0000313" key="1">
    <source>
        <dbReference type="EMBL" id="KAK3076819.1"/>
    </source>
</evidence>
<keyword evidence="2" id="KW-1185">Reference proteome</keyword>
<accession>A0ACC3DJW6</accession>
<dbReference type="Proteomes" id="UP001186974">
    <property type="component" value="Unassembled WGS sequence"/>
</dbReference>
<organism evidence="1 2">
    <name type="scientific">Coniosporium uncinatum</name>
    <dbReference type="NCBI Taxonomy" id="93489"/>
    <lineage>
        <taxon>Eukaryota</taxon>
        <taxon>Fungi</taxon>
        <taxon>Dikarya</taxon>
        <taxon>Ascomycota</taxon>
        <taxon>Pezizomycotina</taxon>
        <taxon>Dothideomycetes</taxon>
        <taxon>Dothideomycetes incertae sedis</taxon>
        <taxon>Coniosporium</taxon>
    </lineage>
</organism>
<name>A0ACC3DJW6_9PEZI</name>
<sequence>SQAQSAYPPQQAGTPVAAPAHAQRILGPFVSAPVVQTMIAAVPDMSEQQLENLRDILEKVPECRTDIQRLSMHLTERTRGDGVVGAR</sequence>
<gene>
    <name evidence="1" type="ORF">LTS18_011966</name>
</gene>
<protein>
    <submittedName>
        <fullName evidence="1">Uncharacterized protein</fullName>
    </submittedName>
</protein>
<reference evidence="1" key="1">
    <citation type="submission" date="2024-09" db="EMBL/GenBank/DDBJ databases">
        <title>Black Yeasts Isolated from many extreme environments.</title>
        <authorList>
            <person name="Coleine C."/>
            <person name="Stajich J.E."/>
            <person name="Selbmann L."/>
        </authorList>
    </citation>
    <scope>NUCLEOTIDE SEQUENCE</scope>
    <source>
        <strain evidence="1">CCFEE 5737</strain>
    </source>
</reference>
<evidence type="ECO:0000313" key="2">
    <source>
        <dbReference type="Proteomes" id="UP001186974"/>
    </source>
</evidence>